<dbReference type="InterPro" id="IPR000531">
    <property type="entry name" value="Beta-barrel_TonB"/>
</dbReference>
<evidence type="ECO:0000256" key="2">
    <source>
        <dbReference type="ARBA" id="ARBA00022448"/>
    </source>
</evidence>
<dbReference type="Gene3D" id="2.60.40.1120">
    <property type="entry name" value="Carboxypeptidase-like, regulatory domain"/>
    <property type="match status" value="1"/>
</dbReference>
<evidence type="ECO:0000256" key="9">
    <source>
        <dbReference type="RuleBase" id="RU003357"/>
    </source>
</evidence>
<accession>A0ABQ1L9Z9</accession>
<dbReference type="Gene3D" id="2.40.170.20">
    <property type="entry name" value="TonB-dependent receptor, beta-barrel domain"/>
    <property type="match status" value="1"/>
</dbReference>
<reference evidence="13" key="1">
    <citation type="journal article" date="2019" name="Int. J. Syst. Evol. Microbiol.">
        <title>The Global Catalogue of Microorganisms (GCM) 10K type strain sequencing project: providing services to taxonomists for standard genome sequencing and annotation.</title>
        <authorList>
            <consortium name="The Broad Institute Genomics Platform"/>
            <consortium name="The Broad Institute Genome Sequencing Center for Infectious Disease"/>
            <person name="Wu L."/>
            <person name="Ma J."/>
        </authorList>
    </citation>
    <scope>NUCLEOTIDE SEQUENCE [LARGE SCALE GENOMIC DNA]</scope>
    <source>
        <strain evidence="13">CGMCC 1.10832</strain>
    </source>
</reference>
<organism evidence="12 13">
    <name type="scientific">Marivirga lumbricoides</name>
    <dbReference type="NCBI Taxonomy" id="1046115"/>
    <lineage>
        <taxon>Bacteria</taxon>
        <taxon>Pseudomonadati</taxon>
        <taxon>Bacteroidota</taxon>
        <taxon>Cytophagia</taxon>
        <taxon>Cytophagales</taxon>
        <taxon>Marivirgaceae</taxon>
        <taxon>Marivirga</taxon>
    </lineage>
</organism>
<dbReference type="InterPro" id="IPR036942">
    <property type="entry name" value="Beta-barrel_TonB_sf"/>
</dbReference>
<evidence type="ECO:0000259" key="10">
    <source>
        <dbReference type="Pfam" id="PF00593"/>
    </source>
</evidence>
<dbReference type="NCBIfam" id="TIGR04057">
    <property type="entry name" value="SusC_RagA_signa"/>
    <property type="match status" value="1"/>
</dbReference>
<keyword evidence="2 8" id="KW-0813">Transport</keyword>
<name>A0ABQ1L9Z9_9BACT</name>
<dbReference type="Gene3D" id="2.170.130.10">
    <property type="entry name" value="TonB-dependent receptor, plug domain"/>
    <property type="match status" value="1"/>
</dbReference>
<dbReference type="SUPFAM" id="SSF49464">
    <property type="entry name" value="Carboxypeptidase regulatory domain-like"/>
    <property type="match status" value="1"/>
</dbReference>
<dbReference type="PROSITE" id="PS52016">
    <property type="entry name" value="TONB_DEPENDENT_REC_3"/>
    <property type="match status" value="1"/>
</dbReference>
<evidence type="ECO:0000256" key="8">
    <source>
        <dbReference type="PROSITE-ProRule" id="PRU01360"/>
    </source>
</evidence>
<dbReference type="InterPro" id="IPR023996">
    <property type="entry name" value="TonB-dep_OMP_SusC/RagA"/>
</dbReference>
<comment type="similarity">
    <text evidence="8 9">Belongs to the TonB-dependent receptor family.</text>
</comment>
<evidence type="ECO:0000259" key="11">
    <source>
        <dbReference type="Pfam" id="PF07715"/>
    </source>
</evidence>
<dbReference type="Pfam" id="PF00593">
    <property type="entry name" value="TonB_dep_Rec_b-barrel"/>
    <property type="match status" value="1"/>
</dbReference>
<dbReference type="Proteomes" id="UP000636010">
    <property type="component" value="Unassembled WGS sequence"/>
</dbReference>
<protein>
    <submittedName>
        <fullName evidence="12">SusC/RagA family TonB-linked outer membrane protein</fullName>
    </submittedName>
</protein>
<dbReference type="EMBL" id="BMEC01000001">
    <property type="protein sequence ID" value="GGC21796.1"/>
    <property type="molecule type" value="Genomic_DNA"/>
</dbReference>
<evidence type="ECO:0000256" key="6">
    <source>
        <dbReference type="ARBA" id="ARBA00023136"/>
    </source>
</evidence>
<dbReference type="NCBIfam" id="TIGR04056">
    <property type="entry name" value="OMP_RagA_SusC"/>
    <property type="match status" value="1"/>
</dbReference>
<keyword evidence="4 8" id="KW-0812">Transmembrane</keyword>
<feature type="domain" description="TonB-dependent receptor-like beta-barrel" evidence="10">
    <location>
        <begin position="375"/>
        <end position="824"/>
    </location>
</feature>
<evidence type="ECO:0000256" key="1">
    <source>
        <dbReference type="ARBA" id="ARBA00004571"/>
    </source>
</evidence>
<dbReference type="InterPro" id="IPR012910">
    <property type="entry name" value="Plug_dom"/>
</dbReference>
<dbReference type="Pfam" id="PF13715">
    <property type="entry name" value="CarbopepD_reg_2"/>
    <property type="match status" value="1"/>
</dbReference>
<evidence type="ECO:0000256" key="7">
    <source>
        <dbReference type="ARBA" id="ARBA00023237"/>
    </source>
</evidence>
<evidence type="ECO:0000256" key="4">
    <source>
        <dbReference type="ARBA" id="ARBA00022692"/>
    </source>
</evidence>
<proteinExistence type="inferred from homology"/>
<keyword evidence="6 8" id="KW-0472">Membrane</keyword>
<comment type="caution">
    <text evidence="12">The sequence shown here is derived from an EMBL/GenBank/DDBJ whole genome shotgun (WGS) entry which is preliminary data.</text>
</comment>
<dbReference type="SUPFAM" id="SSF56935">
    <property type="entry name" value="Porins"/>
    <property type="match status" value="1"/>
</dbReference>
<feature type="domain" description="TonB-dependent receptor plug" evidence="11">
    <location>
        <begin position="102"/>
        <end position="207"/>
    </location>
</feature>
<gene>
    <name evidence="12" type="ORF">GCM10011506_03800</name>
</gene>
<comment type="subcellular location">
    <subcellularLocation>
        <location evidence="1 8">Cell outer membrane</location>
        <topology evidence="1 8">Multi-pass membrane protein</topology>
    </subcellularLocation>
</comment>
<evidence type="ECO:0000313" key="12">
    <source>
        <dbReference type="EMBL" id="GGC21796.1"/>
    </source>
</evidence>
<evidence type="ECO:0000313" key="13">
    <source>
        <dbReference type="Proteomes" id="UP000636010"/>
    </source>
</evidence>
<dbReference type="Pfam" id="PF07715">
    <property type="entry name" value="Plug"/>
    <property type="match status" value="1"/>
</dbReference>
<evidence type="ECO:0000256" key="5">
    <source>
        <dbReference type="ARBA" id="ARBA00023077"/>
    </source>
</evidence>
<keyword evidence="7 8" id="KW-0998">Cell outer membrane</keyword>
<keyword evidence="5 9" id="KW-0798">TonB box</keyword>
<dbReference type="InterPro" id="IPR037066">
    <property type="entry name" value="Plug_dom_sf"/>
</dbReference>
<dbReference type="InterPro" id="IPR008969">
    <property type="entry name" value="CarboxyPept-like_regulatory"/>
</dbReference>
<keyword evidence="13" id="KW-1185">Reference proteome</keyword>
<dbReference type="InterPro" id="IPR023997">
    <property type="entry name" value="TonB-dep_OMP_SusC/RagA_CS"/>
</dbReference>
<dbReference type="InterPro" id="IPR039426">
    <property type="entry name" value="TonB-dep_rcpt-like"/>
</dbReference>
<evidence type="ECO:0000256" key="3">
    <source>
        <dbReference type="ARBA" id="ARBA00022452"/>
    </source>
</evidence>
<sequence>MVNLDVQAQSKVVSGVVKDATGETLPGVTLVEKGTSNGTTTNIDGAYQIEVKPGATLVFSFIGMRTEEVEVGARSVIDVQMIDDISQLDEVVVVGYGTQKRSELTGSVASVEGDALKKVPVSSVAESLTGRLAGVQITGTEGSPDSEIRIRVRGGASLTQSSNPLYIVDGFPVATITDIAPSDIASIDVLKDASSTAIYGSRGANGVIIITTKTGKTGKVTVNFNSFYAASKIAKTLDVLDPGDYARWQYEYAMLDANNPEEDLSSYEDYFGLFQDIDLYNGIAANNWQKQVYGRTGNIFSNDLSVRGGSDQFNYSANFARFDQKAIMVGSDFVRNNITLKLNNKPSDRLELNFSLRYSDTEINGGGANEQNEVSSADSRLKHSVGYAPFPVPGLTANLTETNEQTAGDLVNPLRSVKDNDRNQTRQNYNIAVGLAWNILENLQFKSDFGLDNYNFTDNRYYGLTTYYINNIPSFENQGQPAVILRERNESRYRNTNTLSYNLKLGDHNLNFLGGQEMLFTERGQLTSVIHAFPKLFSSEEAFKLTSQGVPFSTDRFLSPDDKLLSFFTRINYDYNGKYLLSGVYRADASSRFLGDNVWGYFPSISGGWQVSKEDFMVGTSGWLDFLKVRASYGVAGNNNIPTGQTVQTFRSSTTSWINNVNSYWAPSDILANPDLKWETTYTKNIGIDFGLLQGRVNGTLEAYQNITKDLLIEFPLEGSGYDGQFQNLGEIENKGLEASLNLILIDKEKYGLNFNFNMAFNRNEVLSLGFREDFGENTNWASSQIGNDYFVSVGRPNGSMFGYYNDGRYEVDDFNYDAATQTYTLKEGIPDISFLDVVPGMMKLKDIDGSGTVDAEDQGFIGNANPKHTGGFVLNGYAFGFDMTAAFSYSYGNDIYNANKIEFTTANQNNQYRNLITMQAEGTRWTNIDFETGQLVTDPTALAALNANTTMWSPYMDRYVFSDWAVEDGSFLRLNTLTVGYTLPKSITDKAKIQSLRLYATGYNVFLWTNYTGFDPEVSTRRNTPLTPGVDYSAYPRSRQITVGLNLTF</sequence>
<keyword evidence="3 8" id="KW-1134">Transmembrane beta strand</keyword>